<protein>
    <submittedName>
        <fullName evidence="2">Uncharacterized protein</fullName>
    </submittedName>
</protein>
<sequence length="109" mass="11917">MSKKTTEQQNETTAEQKNEVASPASHTLVNDGACVIHFGGKRVMPGESFEVDADALKNQGIVYSICRGELSVKGNPDLTKQIKEDAYSKRSKDPYEGKTLKELEDGGEI</sequence>
<dbReference type="InterPro" id="IPR055867">
    <property type="entry name" value="DUF7444"/>
</dbReference>
<accession>A0A3B8DZY4</accession>
<keyword evidence="3" id="KW-1185">Reference proteome</keyword>
<feature type="region of interest" description="Disordered" evidence="1">
    <location>
        <begin position="83"/>
        <end position="109"/>
    </location>
</feature>
<gene>
    <name evidence="2" type="ORF">CS01_014</name>
</gene>
<evidence type="ECO:0000313" key="3">
    <source>
        <dbReference type="Proteomes" id="UP000279491"/>
    </source>
</evidence>
<evidence type="ECO:0000256" key="1">
    <source>
        <dbReference type="SAM" id="MobiDB-lite"/>
    </source>
</evidence>
<reference evidence="2" key="1">
    <citation type="submission" date="2018-09" db="EMBL/GenBank/DDBJ databases">
        <title>Genome Analysis and Characterisation of Bacteriophage CS01 Active against Cronobacter sakazakii.</title>
        <authorList>
            <person name="Kim G.-H."/>
            <person name="Kim J."/>
            <person name="Yoon S.-S."/>
        </authorList>
    </citation>
    <scope>NUCLEOTIDE SEQUENCE [LARGE SCALE GENOMIC DNA]</scope>
</reference>
<organism evidence="2">
    <name type="scientific">Cronobacter phage CS01</name>
    <dbReference type="NCBI Taxonomy" id="2496544"/>
    <lineage>
        <taxon>Viruses</taxon>
        <taxon>Duplodnaviria</taxon>
        <taxon>Heunggongvirae</taxon>
        <taxon>Uroviricota</taxon>
        <taxon>Caudoviricetes</taxon>
        <taxon>Drexlerviridae</taxon>
        <taxon>Kyungwonvirus</taxon>
        <taxon>Kyungwonvirus CS01</taxon>
    </lineage>
</organism>
<proteinExistence type="predicted"/>
<dbReference type="Pfam" id="PF24231">
    <property type="entry name" value="DUF7444"/>
    <property type="match status" value="1"/>
</dbReference>
<evidence type="ECO:0000313" key="2">
    <source>
        <dbReference type="EMBL" id="AYJ73302.1"/>
    </source>
</evidence>
<dbReference type="Proteomes" id="UP000279491">
    <property type="component" value="Segment"/>
</dbReference>
<dbReference type="EMBL" id="MH845412">
    <property type="protein sequence ID" value="AYJ73302.1"/>
    <property type="molecule type" value="Genomic_DNA"/>
</dbReference>
<feature type="region of interest" description="Disordered" evidence="1">
    <location>
        <begin position="1"/>
        <end position="26"/>
    </location>
</feature>
<name>A0A3B8DZY4_9CAUD</name>